<evidence type="ECO:0000256" key="2">
    <source>
        <dbReference type="ARBA" id="ARBA00022741"/>
    </source>
</evidence>
<organism evidence="5 6">
    <name type="scientific">Candidatus Niyogibacteria bacterium RIFCSPLOWO2_01_FULL_45_48</name>
    <dbReference type="NCBI Taxonomy" id="1801724"/>
    <lineage>
        <taxon>Bacteria</taxon>
        <taxon>Candidatus Niyogiibacteriota</taxon>
    </lineage>
</organism>
<sequence length="327" mass="37095">MSIIEVHNLSRTYKFYRKEPGFVGSMKSFFARNIEHARAVDGISFSMEEGELVGFLGPNGAGKTTTLKMLTGLIEPTSGTASVLGHIPHRREKQYQKQFSLVMGQKNQLWEDLPAYDAFLLNKAIYELPDKEFKDQFEELVEVLDVGKILNVQTRKLSLGQRLKCELIAALLHNPKVLFLDEPTIGLDVVAQKNIREFIKKYNRERNTTVLLTSHYMEDIKELCERIIIINKGKIIYDGSLDKLVKKYAPHKRLTVTFNKEGVGREILSRFGKLKYLGPHRSIISVLRKDAPSVAASLLSAGLPVDDILIDEPDVNEVIRHIFEKAS</sequence>
<dbReference type="SUPFAM" id="SSF52540">
    <property type="entry name" value="P-loop containing nucleoside triphosphate hydrolases"/>
    <property type="match status" value="1"/>
</dbReference>
<dbReference type="Gene3D" id="3.40.50.300">
    <property type="entry name" value="P-loop containing nucleotide triphosphate hydrolases"/>
    <property type="match status" value="1"/>
</dbReference>
<dbReference type="Pfam" id="PF00005">
    <property type="entry name" value="ABC_tran"/>
    <property type="match status" value="1"/>
</dbReference>
<dbReference type="InterPro" id="IPR050763">
    <property type="entry name" value="ABC_transporter_ATP-binding"/>
</dbReference>
<name>A0A1G2EY01_9BACT</name>
<evidence type="ECO:0000256" key="1">
    <source>
        <dbReference type="ARBA" id="ARBA00022448"/>
    </source>
</evidence>
<dbReference type="SMART" id="SM00382">
    <property type="entry name" value="AAA"/>
    <property type="match status" value="1"/>
</dbReference>
<comment type="caution">
    <text evidence="5">The sequence shown here is derived from an EMBL/GenBank/DDBJ whole genome shotgun (WGS) entry which is preliminary data.</text>
</comment>
<keyword evidence="3" id="KW-0067">ATP-binding</keyword>
<feature type="domain" description="ABC transporter" evidence="4">
    <location>
        <begin position="4"/>
        <end position="257"/>
    </location>
</feature>
<dbReference type="PANTHER" id="PTHR42711:SF4">
    <property type="entry name" value="ABC TRANSPORTER RELATED"/>
    <property type="match status" value="1"/>
</dbReference>
<proteinExistence type="predicted"/>
<gene>
    <name evidence="5" type="ORF">A2931_02055</name>
</gene>
<evidence type="ECO:0000256" key="3">
    <source>
        <dbReference type="ARBA" id="ARBA00022840"/>
    </source>
</evidence>
<evidence type="ECO:0000259" key="4">
    <source>
        <dbReference type="PROSITE" id="PS50893"/>
    </source>
</evidence>
<dbReference type="GO" id="GO:0016887">
    <property type="term" value="F:ATP hydrolysis activity"/>
    <property type="evidence" value="ECO:0007669"/>
    <property type="project" value="InterPro"/>
</dbReference>
<accession>A0A1G2EY01</accession>
<keyword evidence="1" id="KW-0813">Transport</keyword>
<reference evidence="5 6" key="1">
    <citation type="journal article" date="2016" name="Nat. Commun.">
        <title>Thousands of microbial genomes shed light on interconnected biogeochemical processes in an aquifer system.</title>
        <authorList>
            <person name="Anantharaman K."/>
            <person name="Brown C.T."/>
            <person name="Hug L.A."/>
            <person name="Sharon I."/>
            <person name="Castelle C.J."/>
            <person name="Probst A.J."/>
            <person name="Thomas B.C."/>
            <person name="Singh A."/>
            <person name="Wilkins M.J."/>
            <person name="Karaoz U."/>
            <person name="Brodie E.L."/>
            <person name="Williams K.H."/>
            <person name="Hubbard S.S."/>
            <person name="Banfield J.F."/>
        </authorList>
    </citation>
    <scope>NUCLEOTIDE SEQUENCE [LARGE SCALE GENOMIC DNA]</scope>
</reference>
<evidence type="ECO:0000313" key="5">
    <source>
        <dbReference type="EMBL" id="OGZ30679.1"/>
    </source>
</evidence>
<dbReference type="InterPro" id="IPR027417">
    <property type="entry name" value="P-loop_NTPase"/>
</dbReference>
<evidence type="ECO:0000313" key="6">
    <source>
        <dbReference type="Proteomes" id="UP000177486"/>
    </source>
</evidence>
<protein>
    <submittedName>
        <fullName evidence="5">ABC transporter</fullName>
    </submittedName>
</protein>
<dbReference type="InterPro" id="IPR003593">
    <property type="entry name" value="AAA+_ATPase"/>
</dbReference>
<dbReference type="PROSITE" id="PS50893">
    <property type="entry name" value="ABC_TRANSPORTER_2"/>
    <property type="match status" value="1"/>
</dbReference>
<dbReference type="PANTHER" id="PTHR42711">
    <property type="entry name" value="ABC TRANSPORTER ATP-BINDING PROTEIN"/>
    <property type="match status" value="1"/>
</dbReference>
<dbReference type="AlphaFoldDB" id="A0A1G2EY01"/>
<dbReference type="EMBL" id="MHMQ01000015">
    <property type="protein sequence ID" value="OGZ30679.1"/>
    <property type="molecule type" value="Genomic_DNA"/>
</dbReference>
<dbReference type="Proteomes" id="UP000177486">
    <property type="component" value="Unassembled WGS sequence"/>
</dbReference>
<keyword evidence="2" id="KW-0547">Nucleotide-binding</keyword>
<dbReference type="GO" id="GO:0005524">
    <property type="term" value="F:ATP binding"/>
    <property type="evidence" value="ECO:0007669"/>
    <property type="project" value="UniProtKB-KW"/>
</dbReference>
<dbReference type="InterPro" id="IPR003439">
    <property type="entry name" value="ABC_transporter-like_ATP-bd"/>
</dbReference>